<evidence type="ECO:0000313" key="2">
    <source>
        <dbReference type="Proteomes" id="UP000800036"/>
    </source>
</evidence>
<reference evidence="1" key="1">
    <citation type="journal article" date="2020" name="Stud. Mycol.">
        <title>101 Dothideomycetes genomes: a test case for predicting lifestyles and emergence of pathogens.</title>
        <authorList>
            <person name="Haridas S."/>
            <person name="Albert R."/>
            <person name="Binder M."/>
            <person name="Bloem J."/>
            <person name="Labutti K."/>
            <person name="Salamov A."/>
            <person name="Andreopoulos B."/>
            <person name="Baker S."/>
            <person name="Barry K."/>
            <person name="Bills G."/>
            <person name="Bluhm B."/>
            <person name="Cannon C."/>
            <person name="Castanera R."/>
            <person name="Culley D."/>
            <person name="Daum C."/>
            <person name="Ezra D."/>
            <person name="Gonzalez J."/>
            <person name="Henrissat B."/>
            <person name="Kuo A."/>
            <person name="Liang C."/>
            <person name="Lipzen A."/>
            <person name="Lutzoni F."/>
            <person name="Magnuson J."/>
            <person name="Mondo S."/>
            <person name="Nolan M."/>
            <person name="Ohm R."/>
            <person name="Pangilinan J."/>
            <person name="Park H.-J."/>
            <person name="Ramirez L."/>
            <person name="Alfaro M."/>
            <person name="Sun H."/>
            <person name="Tritt A."/>
            <person name="Yoshinaga Y."/>
            <person name="Zwiers L.-H."/>
            <person name="Turgeon B."/>
            <person name="Goodwin S."/>
            <person name="Spatafora J."/>
            <person name="Crous P."/>
            <person name="Grigoriev I."/>
        </authorList>
    </citation>
    <scope>NUCLEOTIDE SEQUENCE</scope>
    <source>
        <strain evidence="1">CBS 107.79</strain>
    </source>
</reference>
<dbReference type="Pfam" id="PF11917">
    <property type="entry name" value="DUF3435"/>
    <property type="match status" value="1"/>
</dbReference>
<dbReference type="InterPro" id="IPR021842">
    <property type="entry name" value="DUF3435"/>
</dbReference>
<accession>A0A6A5VXD9</accession>
<sequence length="76" mass="8853">MGLSRDQRALVVLSDEQQEEVRKDPLLVALRDEQETYKNKLYKQGFRPLIKAKGTSLYAKYKEANRKTNSTSKKLH</sequence>
<evidence type="ECO:0000313" key="1">
    <source>
        <dbReference type="EMBL" id="KAF1980432.1"/>
    </source>
</evidence>
<dbReference type="Proteomes" id="UP000800036">
    <property type="component" value="Unassembled WGS sequence"/>
</dbReference>
<name>A0A6A5VXD9_9PLEO</name>
<feature type="non-terminal residue" evidence="1">
    <location>
        <position position="76"/>
    </location>
</feature>
<proteinExistence type="predicted"/>
<dbReference type="EMBL" id="ML976656">
    <property type="protein sequence ID" value="KAF1980432.1"/>
    <property type="molecule type" value="Genomic_DNA"/>
</dbReference>
<protein>
    <submittedName>
        <fullName evidence="1">Uncharacterized protein</fullName>
    </submittedName>
</protein>
<dbReference type="AlphaFoldDB" id="A0A6A5VXD9"/>
<dbReference type="OrthoDB" id="5426797at2759"/>
<organism evidence="1 2">
    <name type="scientific">Bimuria novae-zelandiae CBS 107.79</name>
    <dbReference type="NCBI Taxonomy" id="1447943"/>
    <lineage>
        <taxon>Eukaryota</taxon>
        <taxon>Fungi</taxon>
        <taxon>Dikarya</taxon>
        <taxon>Ascomycota</taxon>
        <taxon>Pezizomycotina</taxon>
        <taxon>Dothideomycetes</taxon>
        <taxon>Pleosporomycetidae</taxon>
        <taxon>Pleosporales</taxon>
        <taxon>Massarineae</taxon>
        <taxon>Didymosphaeriaceae</taxon>
        <taxon>Bimuria</taxon>
    </lineage>
</organism>
<keyword evidence="2" id="KW-1185">Reference proteome</keyword>
<gene>
    <name evidence="1" type="ORF">BU23DRAFT_625852</name>
</gene>